<organism evidence="2 3">
    <name type="scientific">Legionella shakespearei DSM 23087</name>
    <dbReference type="NCBI Taxonomy" id="1122169"/>
    <lineage>
        <taxon>Bacteria</taxon>
        <taxon>Pseudomonadati</taxon>
        <taxon>Pseudomonadota</taxon>
        <taxon>Gammaproteobacteria</taxon>
        <taxon>Legionellales</taxon>
        <taxon>Legionellaceae</taxon>
        <taxon>Legionella</taxon>
    </lineage>
</organism>
<dbReference type="EMBL" id="LNYW01000059">
    <property type="protein sequence ID" value="KTD57897.1"/>
    <property type="molecule type" value="Genomic_DNA"/>
</dbReference>
<feature type="transmembrane region" description="Helical" evidence="1">
    <location>
        <begin position="233"/>
        <end position="260"/>
    </location>
</feature>
<sequence length="408" mass="44375">MRYVLPAGLLTSLHFLRGDYQTERKVNLDETPSLIGVPTFFGGTDVVARDSQTKFIEKMLVVLSANLMKEEEICTAEQWQANLTASRVIIAACLFVQSQISSPKSNSALYRLIDKSLGINSENYLDDEDKEICFLAANRIINSSISALDDANIALRKAHMKPISEAEWNKFSMFLSNASIKKVSVNPYTNYPITSITQPMFGAAFSYTGATIGFLSGDMISNSTRLMSTKFQATALIGSTLLMLGPAGPMGVALFSQVIAGKLISGLCSVSMAHVLGTVMGIAGQGVGMAIGLPMDWVYRMVWKTVALIAAYGHYENTSTGIRIADGKTMMNGIVIEVTPLDQLPEGYEQKSIELKEDGKIYMDGKEVEVPETGLQLPPEVLAELKAQFELMKKEAAPEETAPLVPTL</sequence>
<dbReference type="AlphaFoldDB" id="A0A0W0YLV3"/>
<keyword evidence="1" id="KW-0812">Transmembrane</keyword>
<dbReference type="InterPro" id="IPR031758">
    <property type="entry name" value="SoDot-IcmSS"/>
</dbReference>
<dbReference type="RefSeq" id="WP_018576198.1">
    <property type="nucleotide sequence ID" value="NZ_LNYW01000059.1"/>
</dbReference>
<comment type="caution">
    <text evidence="2">The sequence shown here is derived from an EMBL/GenBank/DDBJ whole genome shotgun (WGS) entry which is preliminary data.</text>
</comment>
<dbReference type="eggNOG" id="ENOG5030SZ2">
    <property type="taxonomic scope" value="Bacteria"/>
</dbReference>
<dbReference type="Pfam" id="PF16848">
    <property type="entry name" value="SoDot-IcmSS"/>
    <property type="match status" value="1"/>
</dbReference>
<dbReference type="PATRIC" id="fig|1122169.6.peg.2497"/>
<gene>
    <name evidence="2" type="ORF">Lsha_2175</name>
</gene>
<accession>A0A0W0YLV3</accession>
<proteinExistence type="predicted"/>
<protein>
    <submittedName>
        <fullName evidence="2">Substrate of the Dot/Icm secretion system</fullName>
    </submittedName>
</protein>
<keyword evidence="3" id="KW-1185">Reference proteome</keyword>
<dbReference type="OrthoDB" id="5635788at2"/>
<reference evidence="2 3" key="1">
    <citation type="submission" date="2015-11" db="EMBL/GenBank/DDBJ databases">
        <title>Genomic analysis of 38 Legionella species identifies large and diverse effector repertoires.</title>
        <authorList>
            <person name="Burstein D."/>
            <person name="Amaro F."/>
            <person name="Zusman T."/>
            <person name="Lifshitz Z."/>
            <person name="Cohen O."/>
            <person name="Gilbert J.A."/>
            <person name="Pupko T."/>
            <person name="Shuman H.A."/>
            <person name="Segal G."/>
        </authorList>
    </citation>
    <scope>NUCLEOTIDE SEQUENCE [LARGE SCALE GENOMIC DNA]</scope>
    <source>
        <strain evidence="2 3">ATCC 49655</strain>
    </source>
</reference>
<evidence type="ECO:0000313" key="2">
    <source>
        <dbReference type="EMBL" id="KTD57897.1"/>
    </source>
</evidence>
<keyword evidence="1" id="KW-0472">Membrane</keyword>
<evidence type="ECO:0000256" key="1">
    <source>
        <dbReference type="SAM" id="Phobius"/>
    </source>
</evidence>
<name>A0A0W0YLV3_9GAMM</name>
<evidence type="ECO:0000313" key="3">
    <source>
        <dbReference type="Proteomes" id="UP000054600"/>
    </source>
</evidence>
<dbReference type="Proteomes" id="UP000054600">
    <property type="component" value="Unassembled WGS sequence"/>
</dbReference>
<keyword evidence="1" id="KW-1133">Transmembrane helix</keyword>
<feature type="transmembrane region" description="Helical" evidence="1">
    <location>
        <begin position="272"/>
        <end position="293"/>
    </location>
</feature>
<feature type="transmembrane region" description="Helical" evidence="1">
    <location>
        <begin position="200"/>
        <end position="221"/>
    </location>
</feature>